<accession>A0A917QC18</accession>
<dbReference type="EMBL" id="BMMF01000009">
    <property type="protein sequence ID" value="GGK42049.1"/>
    <property type="molecule type" value="Genomic_DNA"/>
</dbReference>
<sequence length="543" mass="57377">MIVELDGASLTIDAAAAVARPDAAGAFAQATLAEGARARLAETRAYIDATWMHDEAPLMYAFNTGVGLFKDQRVLIAEMAAYQAKTVYAHATGVGEPFAEDVVRAMMLARANAFASNYSGPRVELVERLLACLNAGLHPVVPQKGSVGASGDLAPLAHLAGAVCGFAEAQMIYRGRRMPAREALAQAGMEPDVALGAKDASALINGSTTSLALATLATHDARRLLKAADIALCLSLEALRGERDAFDPRIQRARPHPGQMKVARNVLRLLDGSRRVTQDARDIVFPEESRAPGTPASPRVQDVYSLRCAPQVHGPADEAVAYVERIVGTELNSATDNPLIVDDGNGGYVSLSGGHFHGQYMAQAMDFLAIAMADLASISERRLARLIDPGMSYGLPRNLLAGKKGLNTGFATVQCSASALVMENRTLAMPASVDSIPGKGNAEDHVSNSTWAGRKARTIVENTEQVVALELLMAAQALSLVEPLAPDHPIGRGTRAALDAIRAVIPPALDGDRWYATEMAQALDLVRSGAIVRAVEDAIGVLE</sequence>
<protein>
    <submittedName>
        <fullName evidence="1">Histidine ammonia-lyase</fullName>
    </submittedName>
</protein>
<dbReference type="InterPro" id="IPR001106">
    <property type="entry name" value="Aromatic_Lyase"/>
</dbReference>
<dbReference type="InterPro" id="IPR024083">
    <property type="entry name" value="Fumarase/histidase_N"/>
</dbReference>
<proteinExistence type="predicted"/>
<dbReference type="GO" id="GO:0016841">
    <property type="term" value="F:ammonia-lyase activity"/>
    <property type="evidence" value="ECO:0007669"/>
    <property type="project" value="InterPro"/>
</dbReference>
<dbReference type="CDD" id="cd00332">
    <property type="entry name" value="PAL-HAL"/>
    <property type="match status" value="1"/>
</dbReference>
<keyword evidence="2" id="KW-1185">Reference proteome</keyword>
<reference evidence="1 2" key="1">
    <citation type="journal article" date="2014" name="Int. J. Syst. Evol. Microbiol.">
        <title>Complete genome sequence of Corynebacterium casei LMG S-19264T (=DSM 44701T), isolated from a smear-ripened cheese.</title>
        <authorList>
            <consortium name="US DOE Joint Genome Institute (JGI-PGF)"/>
            <person name="Walter F."/>
            <person name="Albersmeier A."/>
            <person name="Kalinowski J."/>
            <person name="Ruckert C."/>
        </authorList>
    </citation>
    <scope>NUCLEOTIDE SEQUENCE [LARGE SCALE GENOMIC DNA]</scope>
    <source>
        <strain evidence="1 2">CGMCC 1.9161</strain>
    </source>
</reference>
<gene>
    <name evidence="1" type="primary">hutH</name>
    <name evidence="1" type="ORF">GCM10011322_31470</name>
</gene>
<dbReference type="AlphaFoldDB" id="A0A917QC18"/>
<name>A0A917QC18_9HYPH</name>
<evidence type="ECO:0000313" key="2">
    <source>
        <dbReference type="Proteomes" id="UP000600449"/>
    </source>
</evidence>
<dbReference type="InterPro" id="IPR022313">
    <property type="entry name" value="Phe/His_NH3-lyase_AS"/>
</dbReference>
<dbReference type="SUPFAM" id="SSF48557">
    <property type="entry name" value="L-aspartase-like"/>
    <property type="match status" value="1"/>
</dbReference>
<comment type="caution">
    <text evidence="1">The sequence shown here is derived from an EMBL/GenBank/DDBJ whole genome shotgun (WGS) entry which is preliminary data.</text>
</comment>
<evidence type="ECO:0000313" key="1">
    <source>
        <dbReference type="EMBL" id="GGK42049.1"/>
    </source>
</evidence>
<dbReference type="PANTHER" id="PTHR10362">
    <property type="entry name" value="HISTIDINE AMMONIA-LYASE"/>
    <property type="match status" value="1"/>
</dbReference>
<dbReference type="PROSITE" id="PS00488">
    <property type="entry name" value="PAL_HISTIDASE"/>
    <property type="match status" value="1"/>
</dbReference>
<dbReference type="Gene3D" id="1.10.275.10">
    <property type="entry name" value="Fumarase/aspartase (N-terminal domain)"/>
    <property type="match status" value="1"/>
</dbReference>
<dbReference type="Pfam" id="PF00221">
    <property type="entry name" value="Lyase_aromatic"/>
    <property type="match status" value="1"/>
</dbReference>
<organism evidence="1 2">
    <name type="scientific">Salinarimonas ramus</name>
    <dbReference type="NCBI Taxonomy" id="690164"/>
    <lineage>
        <taxon>Bacteria</taxon>
        <taxon>Pseudomonadati</taxon>
        <taxon>Pseudomonadota</taxon>
        <taxon>Alphaproteobacteria</taxon>
        <taxon>Hyphomicrobiales</taxon>
        <taxon>Salinarimonadaceae</taxon>
        <taxon>Salinarimonas</taxon>
    </lineage>
</organism>
<dbReference type="RefSeq" id="WP_188914197.1">
    <property type="nucleotide sequence ID" value="NZ_BMMF01000009.1"/>
</dbReference>
<dbReference type="Proteomes" id="UP000600449">
    <property type="component" value="Unassembled WGS sequence"/>
</dbReference>
<dbReference type="Gene3D" id="1.20.200.10">
    <property type="entry name" value="Fumarase/aspartase (Central domain)"/>
    <property type="match status" value="1"/>
</dbReference>
<dbReference type="InterPro" id="IPR008948">
    <property type="entry name" value="L-Aspartase-like"/>
</dbReference>